<dbReference type="EMBL" id="CAJJDN010000062">
    <property type="protein sequence ID" value="CAD8094617.1"/>
    <property type="molecule type" value="Genomic_DNA"/>
</dbReference>
<gene>
    <name evidence="1" type="ORF">PSON_ATCC_30995.1.T0620293</name>
</gene>
<reference evidence="1" key="1">
    <citation type="submission" date="2021-01" db="EMBL/GenBank/DDBJ databases">
        <authorList>
            <consortium name="Genoscope - CEA"/>
            <person name="William W."/>
        </authorList>
    </citation>
    <scope>NUCLEOTIDE SEQUENCE</scope>
</reference>
<comment type="caution">
    <text evidence="1">The sequence shown here is derived from an EMBL/GenBank/DDBJ whole genome shotgun (WGS) entry which is preliminary data.</text>
</comment>
<sequence>MKQSIPLIQENSPQNINFFFKNNCRIKTICLIQKEENNRKSHKFSLFYLFQIKTLNKIDILRGGGCCPSCSNCPEMWSK</sequence>
<name>A0A8S1NMX4_9CILI</name>
<dbReference type="Proteomes" id="UP000692954">
    <property type="component" value="Unassembled WGS sequence"/>
</dbReference>
<proteinExistence type="predicted"/>
<evidence type="ECO:0000313" key="1">
    <source>
        <dbReference type="EMBL" id="CAD8094617.1"/>
    </source>
</evidence>
<dbReference type="AlphaFoldDB" id="A0A8S1NMX4"/>
<accession>A0A8S1NMX4</accession>
<protein>
    <submittedName>
        <fullName evidence="1">Uncharacterized protein</fullName>
    </submittedName>
</protein>
<keyword evidence="2" id="KW-1185">Reference proteome</keyword>
<evidence type="ECO:0000313" key="2">
    <source>
        <dbReference type="Proteomes" id="UP000692954"/>
    </source>
</evidence>
<organism evidence="1 2">
    <name type="scientific">Paramecium sonneborni</name>
    <dbReference type="NCBI Taxonomy" id="65129"/>
    <lineage>
        <taxon>Eukaryota</taxon>
        <taxon>Sar</taxon>
        <taxon>Alveolata</taxon>
        <taxon>Ciliophora</taxon>
        <taxon>Intramacronucleata</taxon>
        <taxon>Oligohymenophorea</taxon>
        <taxon>Peniculida</taxon>
        <taxon>Parameciidae</taxon>
        <taxon>Paramecium</taxon>
    </lineage>
</organism>